<dbReference type="EMBL" id="RXNR01000055">
    <property type="protein sequence ID" value="RTQ90038.1"/>
    <property type="molecule type" value="Genomic_DNA"/>
</dbReference>
<dbReference type="Pfam" id="PF26353">
    <property type="entry name" value="YhfM"/>
    <property type="match status" value="1"/>
</dbReference>
<sequence>MKKIIIMLSIINFVLVGCSQEPKSQISEPTTEQNVETNFKTKINHLELKKAEEIEVFEKALSDSKKEPGIVNMTNPQYQFSLGEDSFFLWINEKNGTIMNTNDTHTIYTLSSSSVKEVYEFVNKAQPQKIEEVVYGHMDIQNLEGLDKFINNVENQNEAILNFMVLCQMLG</sequence>
<name>A0A3S0JKE5_9BACI</name>
<dbReference type="InterPro" id="IPR058780">
    <property type="entry name" value="YhfM-like_dom"/>
</dbReference>
<dbReference type="AlphaFoldDB" id="A0A3S0JKE5"/>
<dbReference type="PROSITE" id="PS51257">
    <property type="entry name" value="PROKAR_LIPOPROTEIN"/>
    <property type="match status" value="1"/>
</dbReference>
<comment type="caution">
    <text evidence="2">The sequence shown here is derived from an EMBL/GenBank/DDBJ whole genome shotgun (WGS) entry which is preliminary data.</text>
</comment>
<accession>A0A3S0JKE5</accession>
<evidence type="ECO:0000313" key="2">
    <source>
        <dbReference type="EMBL" id="RTQ90038.1"/>
    </source>
</evidence>
<evidence type="ECO:0000259" key="1">
    <source>
        <dbReference type="Pfam" id="PF26353"/>
    </source>
</evidence>
<reference evidence="2 3" key="1">
    <citation type="submission" date="2018-12" db="EMBL/GenBank/DDBJ databases">
        <authorList>
            <person name="Yu L."/>
        </authorList>
    </citation>
    <scope>NUCLEOTIDE SEQUENCE [LARGE SCALE GENOMIC DNA]</scope>
    <source>
        <strain evidence="2 3">S5H2222</strain>
    </source>
</reference>
<dbReference type="Proteomes" id="UP000276349">
    <property type="component" value="Unassembled WGS sequence"/>
</dbReference>
<keyword evidence="3" id="KW-1185">Reference proteome</keyword>
<dbReference type="OrthoDB" id="2738838at2"/>
<organism evidence="2 3">
    <name type="scientific">Lysinibacillus telephonicus</name>
    <dbReference type="NCBI Taxonomy" id="1714840"/>
    <lineage>
        <taxon>Bacteria</taxon>
        <taxon>Bacillati</taxon>
        <taxon>Bacillota</taxon>
        <taxon>Bacilli</taxon>
        <taxon>Bacillales</taxon>
        <taxon>Bacillaceae</taxon>
        <taxon>Lysinibacillus</taxon>
    </lineage>
</organism>
<gene>
    <name evidence="2" type="ORF">EKG35_15515</name>
</gene>
<feature type="domain" description="YhfM-like" evidence="1">
    <location>
        <begin position="41"/>
        <end position="124"/>
    </location>
</feature>
<dbReference type="RefSeq" id="WP_126295457.1">
    <property type="nucleotide sequence ID" value="NZ_RXNR01000055.1"/>
</dbReference>
<evidence type="ECO:0000313" key="3">
    <source>
        <dbReference type="Proteomes" id="UP000276349"/>
    </source>
</evidence>
<proteinExistence type="predicted"/>
<protein>
    <recommendedName>
        <fullName evidence="1">YhfM-like domain-containing protein</fullName>
    </recommendedName>
</protein>